<dbReference type="Proteomes" id="UP000789396">
    <property type="component" value="Unassembled WGS sequence"/>
</dbReference>
<protein>
    <submittedName>
        <fullName evidence="2">12299_t:CDS:1</fullName>
    </submittedName>
</protein>
<evidence type="ECO:0000313" key="3">
    <source>
        <dbReference type="Proteomes" id="UP000789396"/>
    </source>
</evidence>
<dbReference type="AlphaFoldDB" id="A0A9N8Z1D0"/>
<dbReference type="InterPro" id="IPR002492">
    <property type="entry name" value="Transposase_Tc1-like"/>
</dbReference>
<comment type="caution">
    <text evidence="2">The sequence shown here is derived from an EMBL/GenBank/DDBJ whole genome shotgun (WGS) entry which is preliminary data.</text>
</comment>
<dbReference type="Gene3D" id="3.30.420.10">
    <property type="entry name" value="Ribonuclease H-like superfamily/Ribonuclease H"/>
    <property type="match status" value="1"/>
</dbReference>
<gene>
    <name evidence="2" type="ORF">RFULGI_LOCUS925</name>
</gene>
<reference evidence="2" key="1">
    <citation type="submission" date="2021-06" db="EMBL/GenBank/DDBJ databases">
        <authorList>
            <person name="Kallberg Y."/>
            <person name="Tangrot J."/>
            <person name="Rosling A."/>
        </authorList>
    </citation>
    <scope>NUCLEOTIDE SEQUENCE</scope>
    <source>
        <strain evidence="2">IN212</strain>
    </source>
</reference>
<dbReference type="Pfam" id="PF01498">
    <property type="entry name" value="HTH_Tnp_Tc3_2"/>
    <property type="match status" value="1"/>
</dbReference>
<dbReference type="GO" id="GO:0003677">
    <property type="term" value="F:DNA binding"/>
    <property type="evidence" value="ECO:0007669"/>
    <property type="project" value="InterPro"/>
</dbReference>
<dbReference type="InterPro" id="IPR036397">
    <property type="entry name" value="RNaseH_sf"/>
</dbReference>
<keyword evidence="3" id="KW-1185">Reference proteome</keyword>
<sequence length="185" mass="21735">MKRFLSVKKIETPNCKKKQDKRKTNDDIVNTCKQLIKQQNEYSYEQQRSILSVHKNASQSIDIVKKYVAETGKHISVETIQNTLKRYGYKAKVKPKKPAISENTRLKHLVFAKKHLKWTVDDWRKVVFFNENKLEPDYVSQTKKFEDNKGYRIILAKDLFGTLLEHDLDFKDSPYSADLNPIENA</sequence>
<dbReference type="GO" id="GO:0015074">
    <property type="term" value="P:DNA integration"/>
    <property type="evidence" value="ECO:0007669"/>
    <property type="project" value="InterPro"/>
</dbReference>
<dbReference type="GO" id="GO:0006313">
    <property type="term" value="P:DNA transposition"/>
    <property type="evidence" value="ECO:0007669"/>
    <property type="project" value="InterPro"/>
</dbReference>
<name>A0A9N8Z1D0_9GLOM</name>
<proteinExistence type="predicted"/>
<organism evidence="2 3">
    <name type="scientific">Racocetra fulgida</name>
    <dbReference type="NCBI Taxonomy" id="60492"/>
    <lineage>
        <taxon>Eukaryota</taxon>
        <taxon>Fungi</taxon>
        <taxon>Fungi incertae sedis</taxon>
        <taxon>Mucoromycota</taxon>
        <taxon>Glomeromycotina</taxon>
        <taxon>Glomeromycetes</taxon>
        <taxon>Diversisporales</taxon>
        <taxon>Gigasporaceae</taxon>
        <taxon>Racocetra</taxon>
    </lineage>
</organism>
<accession>A0A9N8Z1D0</accession>
<feature type="domain" description="Transposase Tc1-like" evidence="1">
    <location>
        <begin position="52"/>
        <end position="117"/>
    </location>
</feature>
<dbReference type="EMBL" id="CAJVPZ010000480">
    <property type="protein sequence ID" value="CAG8466585.1"/>
    <property type="molecule type" value="Genomic_DNA"/>
</dbReference>
<evidence type="ECO:0000313" key="2">
    <source>
        <dbReference type="EMBL" id="CAG8466585.1"/>
    </source>
</evidence>
<dbReference type="OrthoDB" id="2288112at2759"/>
<evidence type="ECO:0000259" key="1">
    <source>
        <dbReference type="Pfam" id="PF01498"/>
    </source>
</evidence>